<dbReference type="RefSeq" id="XP_033600285.1">
    <property type="nucleotide sequence ID" value="XM_033742755.1"/>
</dbReference>
<feature type="domain" description="3-oxo-5-alpha-steroid 4-dehydrogenase C-terminal" evidence="6">
    <location>
        <begin position="215"/>
        <end position="337"/>
    </location>
</feature>
<keyword evidence="2 5" id="KW-0812">Transmembrane</keyword>
<dbReference type="PANTHER" id="PTHR14624:SF0">
    <property type="entry name" value="POLYPRENOL REDUCTASE"/>
    <property type="match status" value="1"/>
</dbReference>
<feature type="transmembrane region" description="Helical" evidence="5">
    <location>
        <begin position="290"/>
        <end position="308"/>
    </location>
</feature>
<feature type="transmembrane region" description="Helical" evidence="5">
    <location>
        <begin position="222"/>
        <end position="241"/>
    </location>
</feature>
<comment type="pathway">
    <text evidence="5">Protein modification; protein glycosylation.</text>
</comment>
<evidence type="ECO:0000256" key="5">
    <source>
        <dbReference type="RuleBase" id="RU367081"/>
    </source>
</evidence>
<dbReference type="GO" id="GO:0102389">
    <property type="term" value="F:polyprenol reductase activity"/>
    <property type="evidence" value="ECO:0007669"/>
    <property type="project" value="UniProtKB-UniRule"/>
</dbReference>
<dbReference type="PANTHER" id="PTHR14624">
    <property type="entry name" value="DFG10 PROTEIN"/>
    <property type="match status" value="1"/>
</dbReference>
<proteinExistence type="inferred from homology"/>
<evidence type="ECO:0000256" key="3">
    <source>
        <dbReference type="ARBA" id="ARBA00022989"/>
    </source>
</evidence>
<dbReference type="InterPro" id="IPR001104">
    <property type="entry name" value="3-oxo-5_a-steroid_4-DH_C"/>
</dbReference>
<keyword evidence="4 5" id="KW-0472">Membrane</keyword>
<dbReference type="GeneID" id="54483809"/>
<evidence type="ECO:0000259" key="6">
    <source>
        <dbReference type="Pfam" id="PF02544"/>
    </source>
</evidence>
<dbReference type="GO" id="GO:0016095">
    <property type="term" value="P:polyprenol catabolic process"/>
    <property type="evidence" value="ECO:0007669"/>
    <property type="project" value="UniProtKB-UniRule"/>
</dbReference>
<dbReference type="GO" id="GO:0003865">
    <property type="term" value="F:3-oxo-5-alpha-steroid 4-dehydrogenase activity"/>
    <property type="evidence" value="ECO:0007669"/>
    <property type="project" value="TreeGrafter"/>
</dbReference>
<evidence type="ECO:0000256" key="4">
    <source>
        <dbReference type="ARBA" id="ARBA00023136"/>
    </source>
</evidence>
<comment type="subcellular location">
    <subcellularLocation>
        <location evidence="1">Endomembrane system</location>
        <topology evidence="1">Multi-pass membrane protein</topology>
    </subcellularLocation>
    <subcellularLocation>
        <location evidence="5">Endoplasmic reticulum membrane</location>
    </subcellularLocation>
</comment>
<keyword evidence="3 5" id="KW-1133">Transmembrane helix</keyword>
<protein>
    <recommendedName>
        <fullName evidence="5">Polyprenal reductase</fullName>
        <ecNumber evidence="5">1.3.1.94</ecNumber>
    </recommendedName>
</protein>
<evidence type="ECO:0000256" key="2">
    <source>
        <dbReference type="ARBA" id="ARBA00022692"/>
    </source>
</evidence>
<dbReference type="GO" id="GO:0006488">
    <property type="term" value="P:dolichol-linked oligosaccharide biosynthetic process"/>
    <property type="evidence" value="ECO:0007669"/>
    <property type="project" value="UniProtKB-UniRule"/>
</dbReference>
<accession>A0A6A6W737</accession>
<dbReference type="UniPathway" id="UPA00378"/>
<keyword evidence="5" id="KW-0521">NADP</keyword>
<feature type="transmembrane region" description="Helical" evidence="5">
    <location>
        <begin position="20"/>
        <end position="42"/>
    </location>
</feature>
<name>A0A6A6W737_9PEZI</name>
<comment type="similarity">
    <text evidence="5">Belongs to the steroid 5-alpha reductase family. Polyprenal reductase subfamily.</text>
</comment>
<dbReference type="EMBL" id="ML996572">
    <property type="protein sequence ID" value="KAF2757834.1"/>
    <property type="molecule type" value="Genomic_DNA"/>
</dbReference>
<feature type="transmembrane region" description="Helical" evidence="5">
    <location>
        <begin position="85"/>
        <end position="105"/>
    </location>
</feature>
<evidence type="ECO:0000313" key="8">
    <source>
        <dbReference type="Proteomes" id="UP000799437"/>
    </source>
</evidence>
<comment type="catalytic activity">
    <reaction evidence="5">
        <text>a di-trans,poly-cis-dolichal + NADP(+) = a di-trans,poly-cis-polyprenal + NADPH + H(+)</text>
        <dbReference type="Rhea" id="RHEA:80727"/>
        <dbReference type="Rhea" id="RHEA-COMP:19536"/>
        <dbReference type="Rhea" id="RHEA-COMP:19537"/>
        <dbReference type="ChEBI" id="CHEBI:15378"/>
        <dbReference type="ChEBI" id="CHEBI:57783"/>
        <dbReference type="ChEBI" id="CHEBI:58349"/>
        <dbReference type="ChEBI" id="CHEBI:231623"/>
        <dbReference type="ChEBI" id="CHEBI:231637"/>
        <dbReference type="EC" id="1.3.1.94"/>
    </reaction>
    <physiologicalReaction direction="right-to-left" evidence="5">
        <dbReference type="Rhea" id="RHEA:80729"/>
    </physiologicalReaction>
</comment>
<keyword evidence="5" id="KW-0560">Oxidoreductase</keyword>
<keyword evidence="5" id="KW-0256">Endoplasmic reticulum</keyword>
<dbReference type="OrthoDB" id="541710at2759"/>
<evidence type="ECO:0000313" key="7">
    <source>
        <dbReference type="EMBL" id="KAF2757834.1"/>
    </source>
</evidence>
<evidence type="ECO:0000256" key="1">
    <source>
        <dbReference type="ARBA" id="ARBA00004127"/>
    </source>
</evidence>
<dbReference type="PROSITE" id="PS50244">
    <property type="entry name" value="S5A_REDUCTASE"/>
    <property type="match status" value="1"/>
</dbReference>
<reference evidence="7" key="1">
    <citation type="journal article" date="2020" name="Stud. Mycol.">
        <title>101 Dothideomycetes genomes: a test case for predicting lifestyles and emergence of pathogens.</title>
        <authorList>
            <person name="Haridas S."/>
            <person name="Albert R."/>
            <person name="Binder M."/>
            <person name="Bloem J."/>
            <person name="Labutti K."/>
            <person name="Salamov A."/>
            <person name="Andreopoulos B."/>
            <person name="Baker S."/>
            <person name="Barry K."/>
            <person name="Bills G."/>
            <person name="Bluhm B."/>
            <person name="Cannon C."/>
            <person name="Castanera R."/>
            <person name="Culley D."/>
            <person name="Daum C."/>
            <person name="Ezra D."/>
            <person name="Gonzalez J."/>
            <person name="Henrissat B."/>
            <person name="Kuo A."/>
            <person name="Liang C."/>
            <person name="Lipzen A."/>
            <person name="Lutzoni F."/>
            <person name="Magnuson J."/>
            <person name="Mondo S."/>
            <person name="Nolan M."/>
            <person name="Ohm R."/>
            <person name="Pangilinan J."/>
            <person name="Park H.-J."/>
            <person name="Ramirez L."/>
            <person name="Alfaro M."/>
            <person name="Sun H."/>
            <person name="Tritt A."/>
            <person name="Yoshinaga Y."/>
            <person name="Zwiers L.-H."/>
            <person name="Turgeon B."/>
            <person name="Goodwin S."/>
            <person name="Spatafora J."/>
            <person name="Crous P."/>
            <person name="Grigoriev I."/>
        </authorList>
    </citation>
    <scope>NUCLEOTIDE SEQUENCE</scope>
    <source>
        <strain evidence="7">CBS 121739</strain>
    </source>
</reference>
<keyword evidence="8" id="KW-1185">Reference proteome</keyword>
<dbReference type="AlphaFoldDB" id="A0A6A6W737"/>
<gene>
    <name evidence="7" type="ORF">EJ05DRAFT_464717</name>
</gene>
<dbReference type="GO" id="GO:0160198">
    <property type="term" value="F:polyprenal reductase activity"/>
    <property type="evidence" value="ECO:0007669"/>
    <property type="project" value="UniProtKB-EC"/>
</dbReference>
<organism evidence="7 8">
    <name type="scientific">Pseudovirgaria hyperparasitica</name>
    <dbReference type="NCBI Taxonomy" id="470096"/>
    <lineage>
        <taxon>Eukaryota</taxon>
        <taxon>Fungi</taxon>
        <taxon>Dikarya</taxon>
        <taxon>Ascomycota</taxon>
        <taxon>Pezizomycotina</taxon>
        <taxon>Dothideomycetes</taxon>
        <taxon>Dothideomycetes incertae sedis</taxon>
        <taxon>Acrospermales</taxon>
        <taxon>Acrospermaceae</taxon>
        <taxon>Pseudovirgaria</taxon>
    </lineage>
</organism>
<feature type="transmembrane region" description="Helical" evidence="5">
    <location>
        <begin position="262"/>
        <end position="284"/>
    </location>
</feature>
<dbReference type="InterPro" id="IPR039698">
    <property type="entry name" value="Dfg10/SRD5A3"/>
</dbReference>
<dbReference type="Pfam" id="PF02544">
    <property type="entry name" value="Steroid_dh"/>
    <property type="match status" value="1"/>
</dbReference>
<sequence length="337" mass="37629">MADPAPRRVNVLPLGIDPAIAIRAAFLAGSAFVLLVYAIPLLRNRLLAYGPRSSVVPPIDASSNRANHYIAILDRLAAYRVPHNYFTHFYIVSVVGSLVWAQQLLTQGSIFNNIAQHASLSSRRPAMSFESIVLAWMLLCVQGSRRLYESLVFSRSSKSTMWVGHWALGLLFYVGIGLAIWIEGIPTMIQEERFHHLQHDKQMSGAGRSITYVITPSGRNVVFIPLFLLASGLQYVTHKYLYSLPRYPGSSVVYTRPTHPTFSMSVTPHYFFEVLIYTSLTILSAPRGNVVNWTVACGLVFVTVNLGVTAIGTRQFWICTWGQESVRGKANMIPLIW</sequence>
<dbReference type="GO" id="GO:0005789">
    <property type="term" value="C:endoplasmic reticulum membrane"/>
    <property type="evidence" value="ECO:0007669"/>
    <property type="project" value="UniProtKB-SubCell"/>
</dbReference>
<dbReference type="Proteomes" id="UP000799437">
    <property type="component" value="Unassembled WGS sequence"/>
</dbReference>
<dbReference type="EC" id="1.3.1.94" evidence="5"/>
<feature type="transmembrane region" description="Helical" evidence="5">
    <location>
        <begin position="162"/>
        <end position="182"/>
    </location>
</feature>
<comment type="function">
    <text evidence="5">Plays a key role in early steps of protein N-linked glycosylation by being involved in the conversion of polyprenol into dolichol. Acts as a polyprenal reductase that mediates the reduction of polyprenal into dolichal in a NADP-dependent mechanism. Dolichols are required for the synthesis of dolichol-linked monosaccharides and the oligosaccharide precursor used for N-glycosylation.</text>
</comment>